<dbReference type="Gene3D" id="3.10.20.90">
    <property type="entry name" value="Phosphatidylinositol 3-kinase Catalytic Subunit, Chain A, domain 1"/>
    <property type="match status" value="1"/>
</dbReference>
<dbReference type="InterPro" id="IPR029071">
    <property type="entry name" value="Ubiquitin-like_domsf"/>
</dbReference>
<dbReference type="GO" id="GO:0005654">
    <property type="term" value="C:nucleoplasm"/>
    <property type="evidence" value="ECO:0007669"/>
    <property type="project" value="TreeGrafter"/>
</dbReference>
<evidence type="ECO:0000313" key="3">
    <source>
        <dbReference type="Proteomes" id="UP001054252"/>
    </source>
</evidence>
<dbReference type="Proteomes" id="UP001054252">
    <property type="component" value="Unassembled WGS sequence"/>
</dbReference>
<dbReference type="PANTHER" id="PTHR10621:SF38">
    <property type="entry name" value="UBIQUITIN DOMAIN-CONTAINING PROTEIN 7SL RNA1-RELATED"/>
    <property type="match status" value="1"/>
</dbReference>
<dbReference type="PANTHER" id="PTHR10621">
    <property type="entry name" value="UV EXCISION REPAIR PROTEIN RAD23"/>
    <property type="match status" value="1"/>
</dbReference>
<proteinExistence type="predicted"/>
<dbReference type="GO" id="GO:0043161">
    <property type="term" value="P:proteasome-mediated ubiquitin-dependent protein catabolic process"/>
    <property type="evidence" value="ECO:0007669"/>
    <property type="project" value="TreeGrafter"/>
</dbReference>
<sequence>MAQHDDHLSVTLTIVGAKVEPQITCPVSSTILALKQRLYTLLGVDVARQTLIFDLEELLDDHHIKDYNIQQFSEVALFVAPYPNDDKFTIQVMSSADCSENVKVRERMSVAELKEKVERRFDRGECTALTRLGMVMEDKDPLSAYYVNPNSLVEVNFNIDPR</sequence>
<accession>A0AAV5LBK7</accession>
<feature type="domain" description="Ubiquitin-like" evidence="1">
    <location>
        <begin position="8"/>
        <end position="79"/>
    </location>
</feature>
<dbReference type="GO" id="GO:0043130">
    <property type="term" value="F:ubiquitin binding"/>
    <property type="evidence" value="ECO:0007669"/>
    <property type="project" value="TreeGrafter"/>
</dbReference>
<dbReference type="CDD" id="cd17039">
    <property type="entry name" value="Ubl_ubiquitin_like"/>
    <property type="match status" value="2"/>
</dbReference>
<dbReference type="SUPFAM" id="SSF54236">
    <property type="entry name" value="Ubiquitin-like"/>
    <property type="match status" value="2"/>
</dbReference>
<gene>
    <name evidence="2" type="ORF">SLEP1_g42991</name>
</gene>
<dbReference type="InterPro" id="IPR000626">
    <property type="entry name" value="Ubiquitin-like_dom"/>
</dbReference>
<dbReference type="GO" id="GO:0070628">
    <property type="term" value="F:proteasome binding"/>
    <property type="evidence" value="ECO:0007669"/>
    <property type="project" value="TreeGrafter"/>
</dbReference>
<dbReference type="PROSITE" id="PS50053">
    <property type="entry name" value="UBIQUITIN_2"/>
    <property type="match status" value="1"/>
</dbReference>
<dbReference type="GO" id="GO:0005829">
    <property type="term" value="C:cytosol"/>
    <property type="evidence" value="ECO:0007669"/>
    <property type="project" value="TreeGrafter"/>
</dbReference>
<dbReference type="AlphaFoldDB" id="A0AAV5LBK7"/>
<dbReference type="SMART" id="SM00213">
    <property type="entry name" value="UBQ"/>
    <property type="match status" value="2"/>
</dbReference>
<protein>
    <recommendedName>
        <fullName evidence="1">Ubiquitin-like domain-containing protein</fullName>
    </recommendedName>
</protein>
<reference evidence="2 3" key="1">
    <citation type="journal article" date="2021" name="Commun. Biol.">
        <title>The genome of Shorea leprosula (Dipterocarpaceae) highlights the ecological relevance of drought in aseasonal tropical rainforests.</title>
        <authorList>
            <person name="Ng K.K.S."/>
            <person name="Kobayashi M.J."/>
            <person name="Fawcett J.A."/>
            <person name="Hatakeyama M."/>
            <person name="Paape T."/>
            <person name="Ng C.H."/>
            <person name="Ang C.C."/>
            <person name="Tnah L.H."/>
            <person name="Lee C.T."/>
            <person name="Nishiyama T."/>
            <person name="Sese J."/>
            <person name="O'Brien M.J."/>
            <person name="Copetti D."/>
            <person name="Mohd Noor M.I."/>
            <person name="Ong R.C."/>
            <person name="Putra M."/>
            <person name="Sireger I.Z."/>
            <person name="Indrioko S."/>
            <person name="Kosugi Y."/>
            <person name="Izuno A."/>
            <person name="Isagi Y."/>
            <person name="Lee S.L."/>
            <person name="Shimizu K.K."/>
        </authorList>
    </citation>
    <scope>NUCLEOTIDE SEQUENCE [LARGE SCALE GENOMIC DNA]</scope>
    <source>
        <strain evidence="2">214</strain>
    </source>
</reference>
<keyword evidence="3" id="KW-1185">Reference proteome</keyword>
<evidence type="ECO:0000313" key="2">
    <source>
        <dbReference type="EMBL" id="GKV34630.1"/>
    </source>
</evidence>
<dbReference type="Pfam" id="PF00240">
    <property type="entry name" value="ubiquitin"/>
    <property type="match status" value="1"/>
</dbReference>
<dbReference type="GO" id="GO:0031593">
    <property type="term" value="F:polyubiquitin modification-dependent protein binding"/>
    <property type="evidence" value="ECO:0007669"/>
    <property type="project" value="TreeGrafter"/>
</dbReference>
<organism evidence="2 3">
    <name type="scientific">Rubroshorea leprosula</name>
    <dbReference type="NCBI Taxonomy" id="152421"/>
    <lineage>
        <taxon>Eukaryota</taxon>
        <taxon>Viridiplantae</taxon>
        <taxon>Streptophyta</taxon>
        <taxon>Embryophyta</taxon>
        <taxon>Tracheophyta</taxon>
        <taxon>Spermatophyta</taxon>
        <taxon>Magnoliopsida</taxon>
        <taxon>eudicotyledons</taxon>
        <taxon>Gunneridae</taxon>
        <taxon>Pentapetalae</taxon>
        <taxon>rosids</taxon>
        <taxon>malvids</taxon>
        <taxon>Malvales</taxon>
        <taxon>Dipterocarpaceae</taxon>
        <taxon>Rubroshorea</taxon>
    </lineage>
</organism>
<name>A0AAV5LBK7_9ROSI</name>
<comment type="caution">
    <text evidence="2">The sequence shown here is derived from an EMBL/GenBank/DDBJ whole genome shotgun (WGS) entry which is preliminary data.</text>
</comment>
<evidence type="ECO:0000259" key="1">
    <source>
        <dbReference type="PROSITE" id="PS50053"/>
    </source>
</evidence>
<dbReference type="EMBL" id="BPVZ01000106">
    <property type="protein sequence ID" value="GKV34630.1"/>
    <property type="molecule type" value="Genomic_DNA"/>
</dbReference>